<dbReference type="InterPro" id="IPR025877">
    <property type="entry name" value="MobA-like_NTP_Trfase"/>
</dbReference>
<dbReference type="PANTHER" id="PTHR19136">
    <property type="entry name" value="MOLYBDENUM COFACTOR GUANYLYLTRANSFERASE"/>
    <property type="match status" value="1"/>
</dbReference>
<keyword evidence="4" id="KW-0548">Nucleotidyltransferase</keyword>
<feature type="domain" description="MobA-like NTP transferase" evidence="2">
    <location>
        <begin position="8"/>
        <end position="170"/>
    </location>
</feature>
<dbReference type="Pfam" id="PF20058">
    <property type="entry name" value="DUF6457"/>
    <property type="match status" value="1"/>
</dbReference>
<dbReference type="RefSeq" id="WP_133107906.1">
    <property type="nucleotide sequence ID" value="NZ_SMNA01000005.1"/>
</dbReference>
<name>A0ABY2E3V1_9MICO</name>
<reference evidence="4 5" key="1">
    <citation type="submission" date="2019-03" db="EMBL/GenBank/DDBJ databases">
        <title>Genomic features of bacteria from cold environments.</title>
        <authorList>
            <person name="Shen L."/>
        </authorList>
    </citation>
    <scope>NUCLEOTIDE SEQUENCE [LARGE SCALE GENOMIC DNA]</scope>
    <source>
        <strain evidence="5">T3246-1</strain>
    </source>
</reference>
<evidence type="ECO:0000313" key="5">
    <source>
        <dbReference type="Proteomes" id="UP000504882"/>
    </source>
</evidence>
<dbReference type="SUPFAM" id="SSF53448">
    <property type="entry name" value="Nucleotide-diphospho-sugar transferases"/>
    <property type="match status" value="1"/>
</dbReference>
<dbReference type="InterPro" id="IPR045598">
    <property type="entry name" value="DUF6457"/>
</dbReference>
<accession>A0ABY2E3V1</accession>
<dbReference type="Pfam" id="PF12804">
    <property type="entry name" value="NTP_transf_3"/>
    <property type="match status" value="1"/>
</dbReference>
<gene>
    <name evidence="4" type="ORF">EXU48_12140</name>
</gene>
<dbReference type="PANTHER" id="PTHR19136:SF81">
    <property type="entry name" value="MOLYBDENUM COFACTOR GUANYLYLTRANSFERASE"/>
    <property type="match status" value="1"/>
</dbReference>
<dbReference type="EMBL" id="SMNA01000005">
    <property type="protein sequence ID" value="TDE94180.1"/>
    <property type="molecule type" value="Genomic_DNA"/>
</dbReference>
<evidence type="ECO:0000259" key="3">
    <source>
        <dbReference type="Pfam" id="PF20058"/>
    </source>
</evidence>
<keyword evidence="5" id="KW-1185">Reference proteome</keyword>
<dbReference type="InterPro" id="IPR029044">
    <property type="entry name" value="Nucleotide-diphossugar_trans"/>
</dbReference>
<dbReference type="Gene3D" id="3.90.550.10">
    <property type="entry name" value="Spore Coat Polysaccharide Biosynthesis Protein SpsA, Chain A"/>
    <property type="match status" value="1"/>
</dbReference>
<protein>
    <submittedName>
        <fullName evidence="4">Molybdenum cofactor guanylyltransferase</fullName>
    </submittedName>
</protein>
<dbReference type="GO" id="GO:0016779">
    <property type="term" value="F:nucleotidyltransferase activity"/>
    <property type="evidence" value="ECO:0007669"/>
    <property type="project" value="UniProtKB-KW"/>
</dbReference>
<evidence type="ECO:0000313" key="4">
    <source>
        <dbReference type="EMBL" id="TDE94180.1"/>
    </source>
</evidence>
<dbReference type="Proteomes" id="UP000504882">
    <property type="component" value="Unassembled WGS sequence"/>
</dbReference>
<evidence type="ECO:0000259" key="2">
    <source>
        <dbReference type="Pfam" id="PF12804"/>
    </source>
</evidence>
<keyword evidence="1" id="KW-0808">Transferase</keyword>
<evidence type="ECO:0000256" key="1">
    <source>
        <dbReference type="ARBA" id="ARBA00022679"/>
    </source>
</evidence>
<proteinExistence type="predicted"/>
<feature type="domain" description="DUF6457" evidence="3">
    <location>
        <begin position="243"/>
        <end position="318"/>
    </location>
</feature>
<sequence length="330" mass="33794">MTGAARDVIVLAGGRAERLGGASKPQVRVGGQTLLERVLAAASDDAGHPVRAVVVGPAELASTDVRAGLALRVVREDPPFGGPVAGLAAGLAELETWAGAARPPDLPVLVLACDLPYVSTAVGPLLERFATLGEDEDGACAEQDGRLQWLVGAYRREALRRALGALGRHGSVQGASVRALVAPLRLVGVGGVDARDVDTWAEVAGARERLGEPRAGDGPGVGADVAESVQRRGGPMSRELPPIQDWVETLAAELGVDPALVDLRALLDMTRDVAHHVDRPAAPVSAFIVGLAAGSGASVDQVQQLCARTSDLARARSGDDHAGAGPAADR</sequence>
<comment type="caution">
    <text evidence="4">The sequence shown here is derived from an EMBL/GenBank/DDBJ whole genome shotgun (WGS) entry which is preliminary data.</text>
</comment>
<organism evidence="4 5">
    <name type="scientific">Occultella glacieicola</name>
    <dbReference type="NCBI Taxonomy" id="2518684"/>
    <lineage>
        <taxon>Bacteria</taxon>
        <taxon>Bacillati</taxon>
        <taxon>Actinomycetota</taxon>
        <taxon>Actinomycetes</taxon>
        <taxon>Micrococcales</taxon>
        <taxon>Ruaniaceae</taxon>
        <taxon>Occultella</taxon>
    </lineage>
</organism>